<dbReference type="PANTHER" id="PTHR33204:SF18">
    <property type="entry name" value="TRANSCRIPTIONAL REGULATORY PROTEIN"/>
    <property type="match status" value="1"/>
</dbReference>
<dbReference type="PROSITE" id="PS51118">
    <property type="entry name" value="HTH_HXLR"/>
    <property type="match status" value="1"/>
</dbReference>
<keyword evidence="2" id="KW-0238">DNA-binding</keyword>
<sequence>MANTRTYGDACAAAHALDLVGERWALLIVRELLLGPKRFTDLRAGLPGISPNRLTQRLHELEKTGLVKHRKLGPPARSSVYELTEWGRGLQPVLVELGRWGRLSPFRDLEAGISVDGLMLALSGDFDPTATSGLVATYELVFGDDHITVNVAGGRIGINRGESPTADATVTTDTATFAAVLTKRRPLDEAIRSGDLLLTGKAALVRALLDSFPRPQPVEAATAQALD</sequence>
<dbReference type="InterPro" id="IPR002577">
    <property type="entry name" value="HTH_HxlR"/>
</dbReference>
<dbReference type="InterPro" id="IPR011991">
    <property type="entry name" value="ArsR-like_HTH"/>
</dbReference>
<dbReference type="Pfam" id="PF01638">
    <property type="entry name" value="HxlR"/>
    <property type="match status" value="1"/>
</dbReference>
<accession>A0ABN2EMW9</accession>
<dbReference type="Gene3D" id="3.30.1050.10">
    <property type="entry name" value="SCP2 sterol-binding domain"/>
    <property type="match status" value="1"/>
</dbReference>
<dbReference type="InterPro" id="IPR036527">
    <property type="entry name" value="SCP2_sterol-bd_dom_sf"/>
</dbReference>
<evidence type="ECO:0000259" key="4">
    <source>
        <dbReference type="PROSITE" id="PS51118"/>
    </source>
</evidence>
<dbReference type="InterPro" id="IPR036390">
    <property type="entry name" value="WH_DNA-bd_sf"/>
</dbReference>
<dbReference type="PANTHER" id="PTHR33204">
    <property type="entry name" value="TRANSCRIPTIONAL REGULATOR, MARR FAMILY"/>
    <property type="match status" value="1"/>
</dbReference>
<organism evidence="5 6">
    <name type="scientific">Kribbella karoonensis</name>
    <dbReference type="NCBI Taxonomy" id="324851"/>
    <lineage>
        <taxon>Bacteria</taxon>
        <taxon>Bacillati</taxon>
        <taxon>Actinomycetota</taxon>
        <taxon>Actinomycetes</taxon>
        <taxon>Propionibacteriales</taxon>
        <taxon>Kribbellaceae</taxon>
        <taxon>Kribbella</taxon>
    </lineage>
</organism>
<dbReference type="SUPFAM" id="SSF55718">
    <property type="entry name" value="SCP-like"/>
    <property type="match status" value="1"/>
</dbReference>
<name>A0ABN2EMW9_9ACTN</name>
<dbReference type="RefSeq" id="WP_344199873.1">
    <property type="nucleotide sequence ID" value="NZ_BAAAND010000012.1"/>
</dbReference>
<dbReference type="EMBL" id="BAAAND010000012">
    <property type="protein sequence ID" value="GAA1610977.1"/>
    <property type="molecule type" value="Genomic_DNA"/>
</dbReference>
<proteinExistence type="predicted"/>
<dbReference type="Proteomes" id="UP001500190">
    <property type="component" value="Unassembled WGS sequence"/>
</dbReference>
<gene>
    <name evidence="5" type="ORF">GCM10009742_72110</name>
</gene>
<dbReference type="InterPro" id="IPR036388">
    <property type="entry name" value="WH-like_DNA-bd_sf"/>
</dbReference>
<keyword evidence="1" id="KW-0805">Transcription regulation</keyword>
<reference evidence="5 6" key="1">
    <citation type="journal article" date="2019" name="Int. J. Syst. Evol. Microbiol.">
        <title>The Global Catalogue of Microorganisms (GCM) 10K type strain sequencing project: providing services to taxonomists for standard genome sequencing and annotation.</title>
        <authorList>
            <consortium name="The Broad Institute Genomics Platform"/>
            <consortium name="The Broad Institute Genome Sequencing Center for Infectious Disease"/>
            <person name="Wu L."/>
            <person name="Ma J."/>
        </authorList>
    </citation>
    <scope>NUCLEOTIDE SEQUENCE [LARGE SCALE GENOMIC DNA]</scope>
    <source>
        <strain evidence="5 6">JCM 14304</strain>
    </source>
</reference>
<evidence type="ECO:0000313" key="5">
    <source>
        <dbReference type="EMBL" id="GAA1610977.1"/>
    </source>
</evidence>
<protein>
    <submittedName>
        <fullName evidence="5">Winged helix-turn-helix transcriptional regulator</fullName>
    </submittedName>
</protein>
<dbReference type="Pfam" id="PF14864">
    <property type="entry name" value="Alkyl_sulf_C"/>
    <property type="match status" value="1"/>
</dbReference>
<dbReference type="InterPro" id="IPR029229">
    <property type="entry name" value="Alkyl_sulf_C"/>
</dbReference>
<keyword evidence="3" id="KW-0804">Transcription</keyword>
<evidence type="ECO:0000313" key="6">
    <source>
        <dbReference type="Proteomes" id="UP001500190"/>
    </source>
</evidence>
<keyword evidence="6" id="KW-1185">Reference proteome</keyword>
<evidence type="ECO:0000256" key="3">
    <source>
        <dbReference type="ARBA" id="ARBA00023163"/>
    </source>
</evidence>
<comment type="caution">
    <text evidence="5">The sequence shown here is derived from an EMBL/GenBank/DDBJ whole genome shotgun (WGS) entry which is preliminary data.</text>
</comment>
<dbReference type="SUPFAM" id="SSF46785">
    <property type="entry name" value="Winged helix' DNA-binding domain"/>
    <property type="match status" value="1"/>
</dbReference>
<feature type="domain" description="HTH hxlR-type" evidence="4">
    <location>
        <begin position="11"/>
        <end position="109"/>
    </location>
</feature>
<dbReference type="CDD" id="cd00090">
    <property type="entry name" value="HTH_ARSR"/>
    <property type="match status" value="1"/>
</dbReference>
<dbReference type="Gene3D" id="1.10.10.10">
    <property type="entry name" value="Winged helix-like DNA-binding domain superfamily/Winged helix DNA-binding domain"/>
    <property type="match status" value="1"/>
</dbReference>
<evidence type="ECO:0000256" key="1">
    <source>
        <dbReference type="ARBA" id="ARBA00023015"/>
    </source>
</evidence>
<evidence type="ECO:0000256" key="2">
    <source>
        <dbReference type="ARBA" id="ARBA00023125"/>
    </source>
</evidence>